<evidence type="ECO:0000256" key="1">
    <source>
        <dbReference type="ARBA" id="ARBA00022737"/>
    </source>
</evidence>
<dbReference type="Proteomes" id="UP000741013">
    <property type="component" value="Unassembled WGS sequence"/>
</dbReference>
<dbReference type="InterPro" id="IPR038332">
    <property type="entry name" value="PPE_sf"/>
</dbReference>
<sequence>MSNPLVAQAQSQTTGVTGIGIAESAVDLANGVSDGSWVEAGLGAVGVGLEVLSMVVDPIGTLASYGVSWLIEHVQPLKEALDWLAGDPPVIQSFSETWANVAAEVNAIAGDLGNEINNGTAGWQGEGADAYRGAAAEQADALAGAASLADGISAGVMIMGTVVAAVREFVRDLVAELVGKLIAWALEAAATLGFATPAIAVQATTAITKTISKISDFIRKLVKTIGNVSPKIRKIIDKLGEIIEKLSKMLRKGSKPGGGTTPSSAKTPPKSPDTTPNSPDTTPSSTDTTPDGVDTSPSSGTSPSAKNPDGSLRGDASNPVDRAEQPIGRCGGREPVDLATGEMFLVQTDLRLAGLLPLVLERTHVSSYRAGRLFGGSWSSTLDQRLEIDERGACYAGPDGVILVYPLPARDGSGVLPSAGSRWPLRMTEAGGYTITMPETGRTLHFPAVEVGVAKIAAVTDRNDQRIDFDYEGGTVCAVRHTGGYEVRVETAGELVSALRLRDHAAERDLDLVRFEYNEVRQLTTVINSSGRSMDFEYDRDGRMTKWVDRNGEWYGYHYDASGRCVRTEGSGNALAGTIWYDPAARMTVETDSLGQHTTYYFDELNKLVRQVDPLGHETRQEWDRAGRLVSRTDALGRTQRFTYGESGDVVAVTRPDGAELRAEYNELRQVTALTGADGSVWRREYDERGNLLAVVNPVGAVTRYAYDERGHLVSRTDPSGASQRVLTNAAGLPVVLTDPRNATLTYVRDPFGRIAAVTDANGNTTRYGWTVEGNVASRTFPDGGTEYWRHDGEGNRVEHVDVLGRITRTQMTHLDLPAATIDPAGNVHRFSYDSELRLTAVTNPQGLVWRYRYDAAGNLVGEEDFSGRTLTYSYDAAGQLISRTNGMGETVRFRRDLLGNVVERSTDSGSLASFEFDPAGRMLRAVNEDAVVTFERDPLGSVVAESVNGRTVRSDFDELGRRRHRSTPAGVETWWEYDETGRPAQLRTAGHSVDFGYDAAGREIERLLDTGTIIAQEWDGRDHLVGQTVSTVRGGLHNQARIIQQRRYAYAADGALREVEDALSGTRRFDVDSTGRVTGVTGANWVERYAYDAAGNLAEAAWPGADADAQGPRTYQGSRAQAAGSVRYGHDAQGRVVVRSKKRLSAKPDVWQYEWDVEDRLTGVVTPDGTRWRYRYDALGRRISKQELGADGTVAEQVDFTWDGATLAEQSVRNRSTTWDYVPGTFRPVSQVERVAELDSQTVDQRFYSIVTDLVGSPAELVDPAGELAWRSTTTLWGKQLSGDEGGVSVPLRFPGQYHDAETGLNYNYHRYYDPDSGQYQSVDPLGLTPGPNPQSYVHNPTAQVDPLGLAGCDPHLFRGSTEGYGGSPNMQRIGVTPTSTDPAVATAFATESEQWGNGIVHIATPDDVAGVPRLEASLGSLENEVPLDIPPSEFAGRASHTIPVSQAREILNDMGVSVPRQITDKQQLDAWLHQRTPMTDSQIAEFVRRATGG</sequence>
<accession>A0ABS4PJ99</accession>
<protein>
    <submittedName>
        <fullName evidence="5">RHS repeat-associated protein</fullName>
    </submittedName>
</protein>
<dbReference type="Pfam" id="PF05593">
    <property type="entry name" value="RHS_repeat"/>
    <property type="match status" value="7"/>
</dbReference>
<dbReference type="InterPro" id="IPR006530">
    <property type="entry name" value="YD"/>
</dbReference>
<comment type="caution">
    <text evidence="5">The sequence shown here is derived from an EMBL/GenBank/DDBJ whole genome shotgun (WGS) entry which is preliminary data.</text>
</comment>
<keyword evidence="6" id="KW-1185">Reference proteome</keyword>
<reference evidence="5 6" key="1">
    <citation type="submission" date="2021-03" db="EMBL/GenBank/DDBJ databases">
        <title>Sequencing the genomes of 1000 actinobacteria strains.</title>
        <authorList>
            <person name="Klenk H.-P."/>
        </authorList>
    </citation>
    <scope>NUCLEOTIDE SEQUENCE [LARGE SCALE GENOMIC DNA]</scope>
    <source>
        <strain evidence="5 6">DSM 45510</strain>
    </source>
</reference>
<evidence type="ECO:0000313" key="5">
    <source>
        <dbReference type="EMBL" id="MBP2179481.1"/>
    </source>
</evidence>
<dbReference type="Pfam" id="PF20148">
    <property type="entry name" value="DUF6531"/>
    <property type="match status" value="1"/>
</dbReference>
<dbReference type="InterPro" id="IPR056823">
    <property type="entry name" value="TEN-like_YD-shell"/>
</dbReference>
<dbReference type="SUPFAM" id="SSF140453">
    <property type="entry name" value="EsxAB dimer-like"/>
    <property type="match status" value="1"/>
</dbReference>
<dbReference type="InterPro" id="IPR031325">
    <property type="entry name" value="RHS_repeat"/>
</dbReference>
<dbReference type="EMBL" id="JAGGMS010000001">
    <property type="protein sequence ID" value="MBP2179481.1"/>
    <property type="molecule type" value="Genomic_DNA"/>
</dbReference>
<dbReference type="Gene3D" id="1.20.1260.20">
    <property type="entry name" value="PPE superfamily"/>
    <property type="match status" value="1"/>
</dbReference>
<gene>
    <name evidence="5" type="ORF">JOM49_001007</name>
</gene>
<dbReference type="NCBIfam" id="TIGR03696">
    <property type="entry name" value="Rhs_assc_core"/>
    <property type="match status" value="1"/>
</dbReference>
<dbReference type="NCBIfam" id="TIGR01643">
    <property type="entry name" value="YD_repeat_2x"/>
    <property type="match status" value="11"/>
</dbReference>
<dbReference type="RefSeq" id="WP_209663192.1">
    <property type="nucleotide sequence ID" value="NZ_JAGGMS010000001.1"/>
</dbReference>
<dbReference type="Pfam" id="PF25023">
    <property type="entry name" value="TEN_YD-shell"/>
    <property type="match status" value="1"/>
</dbReference>
<feature type="domain" description="Teneurin-like YD-shell" evidence="4">
    <location>
        <begin position="1246"/>
        <end position="1325"/>
    </location>
</feature>
<evidence type="ECO:0000259" key="3">
    <source>
        <dbReference type="Pfam" id="PF20148"/>
    </source>
</evidence>
<organism evidence="5 6">
    <name type="scientific">Amycolatopsis magusensis</name>
    <dbReference type="NCBI Taxonomy" id="882444"/>
    <lineage>
        <taxon>Bacteria</taxon>
        <taxon>Bacillati</taxon>
        <taxon>Actinomycetota</taxon>
        <taxon>Actinomycetes</taxon>
        <taxon>Pseudonocardiales</taxon>
        <taxon>Pseudonocardiaceae</taxon>
        <taxon>Amycolatopsis</taxon>
    </lineage>
</organism>
<keyword evidence="1" id="KW-0677">Repeat</keyword>
<proteinExistence type="predicted"/>
<dbReference type="SUPFAM" id="SSF69304">
    <property type="entry name" value="Tricorn protease N-terminal domain"/>
    <property type="match status" value="1"/>
</dbReference>
<dbReference type="Gene3D" id="2.180.10.10">
    <property type="entry name" value="RHS repeat-associated core"/>
    <property type="match status" value="2"/>
</dbReference>
<dbReference type="InterPro" id="IPR050708">
    <property type="entry name" value="T6SS_VgrG/RHS"/>
</dbReference>
<feature type="compositionally biased region" description="Low complexity" evidence="2">
    <location>
        <begin position="261"/>
        <end position="299"/>
    </location>
</feature>
<dbReference type="PANTHER" id="PTHR32305:SF15">
    <property type="entry name" value="PROTEIN RHSA-RELATED"/>
    <property type="match status" value="1"/>
</dbReference>
<evidence type="ECO:0000256" key="2">
    <source>
        <dbReference type="SAM" id="MobiDB-lite"/>
    </source>
</evidence>
<dbReference type="PANTHER" id="PTHR32305">
    <property type="match status" value="1"/>
</dbReference>
<feature type="domain" description="DUF6531" evidence="3">
    <location>
        <begin position="334"/>
        <end position="405"/>
    </location>
</feature>
<evidence type="ECO:0000313" key="6">
    <source>
        <dbReference type="Proteomes" id="UP000741013"/>
    </source>
</evidence>
<dbReference type="InterPro" id="IPR036689">
    <property type="entry name" value="ESAT-6-like_sf"/>
</dbReference>
<dbReference type="InterPro" id="IPR022385">
    <property type="entry name" value="Rhs_assc_core"/>
</dbReference>
<evidence type="ECO:0000259" key="4">
    <source>
        <dbReference type="Pfam" id="PF25023"/>
    </source>
</evidence>
<dbReference type="InterPro" id="IPR045351">
    <property type="entry name" value="DUF6531"/>
</dbReference>
<name>A0ABS4PJ99_9PSEU</name>
<feature type="region of interest" description="Disordered" evidence="2">
    <location>
        <begin position="250"/>
        <end position="334"/>
    </location>
</feature>